<dbReference type="EMBL" id="CADCWE010000192">
    <property type="protein sequence ID" value="CAA9550780.1"/>
    <property type="molecule type" value="Genomic_DNA"/>
</dbReference>
<protein>
    <submittedName>
        <fullName evidence="1">Uncharacterized protein</fullName>
    </submittedName>
</protein>
<name>A0A6J4UJQ0_9BACT</name>
<proteinExistence type="predicted"/>
<reference evidence="1" key="1">
    <citation type="submission" date="2020-02" db="EMBL/GenBank/DDBJ databases">
        <authorList>
            <person name="Meier V. D."/>
        </authorList>
    </citation>
    <scope>NUCLEOTIDE SEQUENCE</scope>
    <source>
        <strain evidence="1">AVDCRST_MAG73</strain>
    </source>
</reference>
<sequence>MLLRAFRVREPALFTWLGFAYPDAGSPSPGANRA</sequence>
<accession>A0A6J4UJQ0</accession>
<evidence type="ECO:0000313" key="1">
    <source>
        <dbReference type="EMBL" id="CAA9550780.1"/>
    </source>
</evidence>
<gene>
    <name evidence="1" type="ORF">AVDCRST_MAG73-2895</name>
</gene>
<dbReference type="AlphaFoldDB" id="A0A6J4UJQ0"/>
<organism evidence="1">
    <name type="scientific">uncultured Thermomicrobiales bacterium</name>
    <dbReference type="NCBI Taxonomy" id="1645740"/>
    <lineage>
        <taxon>Bacteria</taxon>
        <taxon>Pseudomonadati</taxon>
        <taxon>Thermomicrobiota</taxon>
        <taxon>Thermomicrobia</taxon>
        <taxon>Thermomicrobiales</taxon>
        <taxon>environmental samples</taxon>
    </lineage>
</organism>